<evidence type="ECO:0000313" key="7">
    <source>
        <dbReference type="EMBL" id="TEB33097.1"/>
    </source>
</evidence>
<evidence type="ECO:0000256" key="4">
    <source>
        <dbReference type="SAM" id="Coils"/>
    </source>
</evidence>
<protein>
    <recommendedName>
        <fullName evidence="6">ZZ-type domain-containing protein</fullName>
    </recommendedName>
</protein>
<evidence type="ECO:0000256" key="3">
    <source>
        <dbReference type="ARBA" id="ARBA00022833"/>
    </source>
</evidence>
<dbReference type="Pfam" id="PF00569">
    <property type="entry name" value="ZZ"/>
    <property type="match status" value="1"/>
</dbReference>
<reference evidence="7 8" key="1">
    <citation type="journal article" date="2019" name="Nat. Ecol. Evol.">
        <title>Megaphylogeny resolves global patterns of mushroom evolution.</title>
        <authorList>
            <person name="Varga T."/>
            <person name="Krizsan K."/>
            <person name="Foldi C."/>
            <person name="Dima B."/>
            <person name="Sanchez-Garcia M."/>
            <person name="Sanchez-Ramirez S."/>
            <person name="Szollosi G.J."/>
            <person name="Szarkandi J.G."/>
            <person name="Papp V."/>
            <person name="Albert L."/>
            <person name="Andreopoulos W."/>
            <person name="Angelini C."/>
            <person name="Antonin V."/>
            <person name="Barry K.W."/>
            <person name="Bougher N.L."/>
            <person name="Buchanan P."/>
            <person name="Buyck B."/>
            <person name="Bense V."/>
            <person name="Catcheside P."/>
            <person name="Chovatia M."/>
            <person name="Cooper J."/>
            <person name="Damon W."/>
            <person name="Desjardin D."/>
            <person name="Finy P."/>
            <person name="Geml J."/>
            <person name="Haridas S."/>
            <person name="Hughes K."/>
            <person name="Justo A."/>
            <person name="Karasinski D."/>
            <person name="Kautmanova I."/>
            <person name="Kiss B."/>
            <person name="Kocsube S."/>
            <person name="Kotiranta H."/>
            <person name="LaButti K.M."/>
            <person name="Lechner B.E."/>
            <person name="Liimatainen K."/>
            <person name="Lipzen A."/>
            <person name="Lukacs Z."/>
            <person name="Mihaltcheva S."/>
            <person name="Morgado L.N."/>
            <person name="Niskanen T."/>
            <person name="Noordeloos M.E."/>
            <person name="Ohm R.A."/>
            <person name="Ortiz-Santana B."/>
            <person name="Ovrebo C."/>
            <person name="Racz N."/>
            <person name="Riley R."/>
            <person name="Savchenko A."/>
            <person name="Shiryaev A."/>
            <person name="Soop K."/>
            <person name="Spirin V."/>
            <person name="Szebenyi C."/>
            <person name="Tomsovsky M."/>
            <person name="Tulloss R.E."/>
            <person name="Uehling J."/>
            <person name="Grigoriev I.V."/>
            <person name="Vagvolgyi C."/>
            <person name="Papp T."/>
            <person name="Martin F.M."/>
            <person name="Miettinen O."/>
            <person name="Hibbett D.S."/>
            <person name="Nagy L.G."/>
        </authorList>
    </citation>
    <scope>NUCLEOTIDE SEQUENCE [LARGE SCALE GENOMIC DNA]</scope>
    <source>
        <strain evidence="7 8">FP101781</strain>
    </source>
</reference>
<dbReference type="AlphaFoldDB" id="A0A4Y7TFZ1"/>
<evidence type="ECO:0000313" key="8">
    <source>
        <dbReference type="Proteomes" id="UP000298030"/>
    </source>
</evidence>
<dbReference type="GO" id="GO:0008270">
    <property type="term" value="F:zinc ion binding"/>
    <property type="evidence" value="ECO:0007669"/>
    <property type="project" value="UniProtKB-KW"/>
</dbReference>
<dbReference type="InterPro" id="IPR000433">
    <property type="entry name" value="Znf_ZZ"/>
</dbReference>
<accession>A0A4Y7TFZ1</accession>
<dbReference type="InterPro" id="IPR043145">
    <property type="entry name" value="Znf_ZZ_sf"/>
</dbReference>
<name>A0A4Y7TFZ1_COPMI</name>
<dbReference type="SUPFAM" id="SSF57850">
    <property type="entry name" value="RING/U-box"/>
    <property type="match status" value="2"/>
</dbReference>
<keyword evidence="3" id="KW-0862">Zinc</keyword>
<feature type="compositionally biased region" description="Acidic residues" evidence="5">
    <location>
        <begin position="909"/>
        <end position="925"/>
    </location>
</feature>
<dbReference type="OrthoDB" id="3222020at2759"/>
<keyword evidence="8" id="KW-1185">Reference proteome</keyword>
<dbReference type="STRING" id="71717.A0A4Y7TFZ1"/>
<sequence>MSAISQEDQDERSILLAAQDDFYLRYEQWDREHSKMKERPPKQAKNYVKHARNLLPLLENLAELHPVAKAVVFSFRAVIDFQYDRIENDVRVYNVFLTASDMMRGVLEIDILVRKRNDREIIDSNRHLQERLRVIASDIKECGNAIDTYYKESKLVKFLKAKEWKETVAEFNQTFTNHRIALTQALSLRTARGVDDLNTKMDSLLASIFAQTEAERKLQQQIRVYGTTTDKWIQDPDKLQKLYQIFPDDPMVDIELFYKDEKHGGQGEDNDTRYRLMSHMASLKEEVGVDVKTLCARNKDVFMKKLDFQTAQIQEAISCSAMYIVGQLSGPYDRLKHDDLRKLWKEMNWIFCVDGKEFSMALYEYYLDYYSAPAKRLDEDGVDAPEICKAVDTDGSGYIRISEVNAFTDQIPIGWTFPQWCVYQALGWHYEQHIYQKRLQHLLDVFHEAQAFVTPWNRWCLQFFISDSLGFIHNLSRGPRIREYYNLPPSMQELIRRKVESEVEQYRGHFKTFRGHFDSEDTVKMVYKNRPLETYILQLCVFILERCLDVAHVCRTKTVDLRQWIQLDDTIDTVKLMMTGRIGFWEASFRDKRQNIEAGIDGLYGGLYRVCYLENIWKTEDAPPPVKWGDVETKLRREDFILLSDIPWPGPHQGDPTDILNFPTWEDLHPEADPEVQPPIAWPESEEEGRLYAEMASFREHNVAGVFPFHDVECNNCEKWPFVGHNCYSCLDCDDFDLCLDCFRLPFEELRATAVEEANHLQSHRFAQQALYTDGSYDRWVKKLGQFVHKDAFEQFHYDPQLDSPVATDTAAEDDIDAYQDGDEGENEEGAQSDPPIVVGWNVACNACKANVQSGRYFVRCLHRLCDDFDLCQTCAEKNDFPGDPHSEEDYLEDDSPDATSDTGHSDEEGTEAGEEETAEAEDEHDAGIAVEEPSDNEGAGGDEESDQGENKDEVLSAVSGTHPPESVASAQQEEVAKDSHRRWHTMVVIPISVTVPGDGHQPPNAGGLEGQSANAQIGVPTEGDRIAKLEDRIEGIEKNVSQLKELLLELLDRMK</sequence>
<comment type="caution">
    <text evidence="7">The sequence shown here is derived from an EMBL/GenBank/DDBJ whole genome shotgun (WGS) entry which is preliminary data.</text>
</comment>
<gene>
    <name evidence="7" type="ORF">FA13DRAFT_1790152</name>
</gene>
<feature type="region of interest" description="Disordered" evidence="5">
    <location>
        <begin position="882"/>
        <end position="982"/>
    </location>
</feature>
<feature type="coiled-coil region" evidence="4">
    <location>
        <begin position="1027"/>
        <end position="1054"/>
    </location>
</feature>
<feature type="domain" description="ZZ-type" evidence="6">
    <location>
        <begin position="839"/>
        <end position="888"/>
    </location>
</feature>
<dbReference type="Proteomes" id="UP000298030">
    <property type="component" value="Unassembled WGS sequence"/>
</dbReference>
<keyword evidence="2" id="KW-0863">Zinc-finger</keyword>
<dbReference type="SMART" id="SM00291">
    <property type="entry name" value="ZnF_ZZ"/>
    <property type="match status" value="2"/>
</dbReference>
<feature type="compositionally biased region" description="Acidic residues" evidence="5">
    <location>
        <begin position="933"/>
        <end position="948"/>
    </location>
</feature>
<dbReference type="Gene3D" id="3.30.60.90">
    <property type="match status" value="2"/>
</dbReference>
<organism evidence="7 8">
    <name type="scientific">Coprinellus micaceus</name>
    <name type="common">Glistening ink-cap mushroom</name>
    <name type="synonym">Coprinus micaceus</name>
    <dbReference type="NCBI Taxonomy" id="71717"/>
    <lineage>
        <taxon>Eukaryota</taxon>
        <taxon>Fungi</taxon>
        <taxon>Dikarya</taxon>
        <taxon>Basidiomycota</taxon>
        <taxon>Agaricomycotina</taxon>
        <taxon>Agaricomycetes</taxon>
        <taxon>Agaricomycetidae</taxon>
        <taxon>Agaricales</taxon>
        <taxon>Agaricineae</taxon>
        <taxon>Psathyrellaceae</taxon>
        <taxon>Coprinellus</taxon>
    </lineage>
</organism>
<evidence type="ECO:0000256" key="5">
    <source>
        <dbReference type="SAM" id="MobiDB-lite"/>
    </source>
</evidence>
<evidence type="ECO:0000259" key="6">
    <source>
        <dbReference type="SMART" id="SM00291"/>
    </source>
</evidence>
<feature type="domain" description="ZZ-type" evidence="6">
    <location>
        <begin position="708"/>
        <end position="753"/>
    </location>
</feature>
<evidence type="ECO:0000256" key="1">
    <source>
        <dbReference type="ARBA" id="ARBA00022723"/>
    </source>
</evidence>
<evidence type="ECO:0000256" key="2">
    <source>
        <dbReference type="ARBA" id="ARBA00022771"/>
    </source>
</evidence>
<keyword evidence="4" id="KW-0175">Coiled coil</keyword>
<keyword evidence="1" id="KW-0479">Metal-binding</keyword>
<dbReference type="EMBL" id="QPFP01000013">
    <property type="protein sequence ID" value="TEB33097.1"/>
    <property type="molecule type" value="Genomic_DNA"/>
</dbReference>
<proteinExistence type="predicted"/>